<evidence type="ECO:0000313" key="2">
    <source>
        <dbReference type="EMBL" id="URE12261.1"/>
    </source>
</evidence>
<evidence type="ECO:0000313" key="3">
    <source>
        <dbReference type="Proteomes" id="UP001055439"/>
    </source>
</evidence>
<dbReference type="Proteomes" id="UP001055439">
    <property type="component" value="Chromosome 6"/>
</dbReference>
<accession>A0A9E7KCD6</accession>
<dbReference type="EMBL" id="CP097508">
    <property type="protein sequence ID" value="URE12261.1"/>
    <property type="molecule type" value="Genomic_DNA"/>
</dbReference>
<keyword evidence="3" id="KW-1185">Reference proteome</keyword>
<gene>
    <name evidence="2" type="ORF">MUK42_21576</name>
</gene>
<feature type="compositionally biased region" description="Low complexity" evidence="1">
    <location>
        <begin position="126"/>
        <end position="138"/>
    </location>
</feature>
<protein>
    <submittedName>
        <fullName evidence="2">Uncharacterized protein</fullName>
    </submittedName>
</protein>
<sequence>MELLDGIFVDLITRPSEARRLSPNRQRHERLHLAFFSLLAVARRLRLNRLFGLHLKHTADNAGRQALLLLQLAAVPIPEVEEADVVVSSLPPRSAAEATPIAAGSGGKEGKRRERIRPSPPYTLLSSAISSSISDPSPASDPPPYFCKKKKKKSNGIRPTSTVMTITATFASTFRSIAADKAKGDSNSVESELLLPYYSEWLSREISPRRDDVCVAMERGRLPSPPREARVVEAGNWHSW</sequence>
<feature type="region of interest" description="Disordered" evidence="1">
    <location>
        <begin position="96"/>
        <end position="158"/>
    </location>
</feature>
<evidence type="ECO:0000256" key="1">
    <source>
        <dbReference type="SAM" id="MobiDB-lite"/>
    </source>
</evidence>
<proteinExistence type="predicted"/>
<name>A0A9E7KCD6_9LILI</name>
<dbReference type="AlphaFoldDB" id="A0A9E7KCD6"/>
<organism evidence="2 3">
    <name type="scientific">Musa troglodytarum</name>
    <name type="common">fe'i banana</name>
    <dbReference type="NCBI Taxonomy" id="320322"/>
    <lineage>
        <taxon>Eukaryota</taxon>
        <taxon>Viridiplantae</taxon>
        <taxon>Streptophyta</taxon>
        <taxon>Embryophyta</taxon>
        <taxon>Tracheophyta</taxon>
        <taxon>Spermatophyta</taxon>
        <taxon>Magnoliopsida</taxon>
        <taxon>Liliopsida</taxon>
        <taxon>Zingiberales</taxon>
        <taxon>Musaceae</taxon>
        <taxon>Musa</taxon>
    </lineage>
</organism>
<reference evidence="2" key="1">
    <citation type="submission" date="2022-05" db="EMBL/GenBank/DDBJ databases">
        <title>The Musa troglodytarum L. genome provides insights into the mechanism of non-climacteric behaviour and enrichment of carotenoids.</title>
        <authorList>
            <person name="Wang J."/>
        </authorList>
    </citation>
    <scope>NUCLEOTIDE SEQUENCE</scope>
    <source>
        <tissue evidence="2">Leaf</tissue>
    </source>
</reference>